<dbReference type="Pfam" id="PF06657">
    <property type="entry name" value="Cep57_MT_bd"/>
    <property type="match status" value="1"/>
</dbReference>
<dbReference type="VEuPathDB" id="FungiDB:Bcin01g09240"/>
<organism evidence="6 7">
    <name type="scientific">Botryotinia fuckeliana (strain B05.10)</name>
    <name type="common">Noble rot fungus</name>
    <name type="synonym">Botrytis cinerea</name>
    <dbReference type="NCBI Taxonomy" id="332648"/>
    <lineage>
        <taxon>Eukaryota</taxon>
        <taxon>Fungi</taxon>
        <taxon>Dikarya</taxon>
        <taxon>Ascomycota</taxon>
        <taxon>Pezizomycotina</taxon>
        <taxon>Leotiomycetes</taxon>
        <taxon>Helotiales</taxon>
        <taxon>Sclerotiniaceae</taxon>
        <taxon>Botrytis</taxon>
    </lineage>
</organism>
<proteinExistence type="predicted"/>
<dbReference type="RefSeq" id="XP_001553560.1">
    <property type="nucleotide sequence ID" value="XM_001553510.2"/>
</dbReference>
<keyword evidence="3" id="KW-0175">Coiled coil</keyword>
<comment type="subcellular location">
    <subcellularLocation>
        <location evidence="1">Cytoplasm</location>
    </subcellularLocation>
</comment>
<feature type="compositionally biased region" description="Polar residues" evidence="4">
    <location>
        <begin position="7"/>
        <end position="20"/>
    </location>
</feature>
<feature type="compositionally biased region" description="Acidic residues" evidence="4">
    <location>
        <begin position="575"/>
        <end position="588"/>
    </location>
</feature>
<evidence type="ECO:0000313" key="7">
    <source>
        <dbReference type="Proteomes" id="UP000001798"/>
    </source>
</evidence>
<name>A0A384J742_BOTFB</name>
<dbReference type="KEGG" id="bfu:BCIN_01g09240"/>
<evidence type="ECO:0000256" key="4">
    <source>
        <dbReference type="SAM" id="MobiDB-lite"/>
    </source>
</evidence>
<reference evidence="6 7" key="3">
    <citation type="journal article" date="2017" name="Mol. Plant Pathol.">
        <title>A gapless genome sequence of the fungus Botrytis cinerea.</title>
        <authorList>
            <person name="Van Kan J.A."/>
            <person name="Stassen J.H."/>
            <person name="Mosbach A."/>
            <person name="Van Der Lee T.A."/>
            <person name="Faino L."/>
            <person name="Farmer A.D."/>
            <person name="Papasotiriou D.G."/>
            <person name="Zhou S."/>
            <person name="Seidl M.F."/>
            <person name="Cottam E."/>
            <person name="Edel D."/>
            <person name="Hahn M."/>
            <person name="Schwartz D.C."/>
            <person name="Dietrich R.A."/>
            <person name="Widdison S."/>
            <person name="Scalliet G."/>
        </authorList>
    </citation>
    <scope>NUCLEOTIDE SEQUENCE [LARGE SCALE GENOMIC DNA]</scope>
    <source>
        <strain evidence="6 7">B05.10</strain>
    </source>
</reference>
<dbReference type="InterPro" id="IPR024957">
    <property type="entry name" value="Cep57_MT-bd_dom"/>
</dbReference>
<feature type="compositionally biased region" description="Low complexity" evidence="4">
    <location>
        <begin position="173"/>
        <end position="184"/>
    </location>
</feature>
<reference evidence="6 7" key="1">
    <citation type="journal article" date="2011" name="PLoS Genet.">
        <title>Genomic analysis of the necrotrophic fungal pathogens Sclerotinia sclerotiorum and Botrytis cinerea.</title>
        <authorList>
            <person name="Amselem J."/>
            <person name="Cuomo C.A."/>
            <person name="van Kan J.A."/>
            <person name="Viaud M."/>
            <person name="Benito E.P."/>
            <person name="Couloux A."/>
            <person name="Coutinho P.M."/>
            <person name="de Vries R.P."/>
            <person name="Dyer P.S."/>
            <person name="Fillinger S."/>
            <person name="Fournier E."/>
            <person name="Gout L."/>
            <person name="Hahn M."/>
            <person name="Kohn L."/>
            <person name="Lapalu N."/>
            <person name="Plummer K.M."/>
            <person name="Pradier J.M."/>
            <person name="Quevillon E."/>
            <person name="Sharon A."/>
            <person name="Simon A."/>
            <person name="ten Have A."/>
            <person name="Tudzynski B."/>
            <person name="Tudzynski P."/>
            <person name="Wincker P."/>
            <person name="Andrew M."/>
            <person name="Anthouard V."/>
            <person name="Beever R.E."/>
            <person name="Beffa R."/>
            <person name="Benoit I."/>
            <person name="Bouzid O."/>
            <person name="Brault B."/>
            <person name="Chen Z."/>
            <person name="Choquer M."/>
            <person name="Collemare J."/>
            <person name="Cotton P."/>
            <person name="Danchin E.G."/>
            <person name="Da Silva C."/>
            <person name="Gautier A."/>
            <person name="Giraud C."/>
            <person name="Giraud T."/>
            <person name="Gonzalez C."/>
            <person name="Grossetete S."/>
            <person name="Guldener U."/>
            <person name="Henrissat B."/>
            <person name="Howlett B.J."/>
            <person name="Kodira C."/>
            <person name="Kretschmer M."/>
            <person name="Lappartient A."/>
            <person name="Leroch M."/>
            <person name="Levis C."/>
            <person name="Mauceli E."/>
            <person name="Neuveglise C."/>
            <person name="Oeser B."/>
            <person name="Pearson M."/>
            <person name="Poulain J."/>
            <person name="Poussereau N."/>
            <person name="Quesneville H."/>
            <person name="Rascle C."/>
            <person name="Schumacher J."/>
            <person name="Segurens B."/>
            <person name="Sexton A."/>
            <person name="Silva E."/>
            <person name="Sirven C."/>
            <person name="Soanes D.M."/>
            <person name="Talbot N.J."/>
            <person name="Templeton M."/>
            <person name="Yandava C."/>
            <person name="Yarden O."/>
            <person name="Zeng Q."/>
            <person name="Rollins J.A."/>
            <person name="Lebrun M.H."/>
            <person name="Dickman M."/>
        </authorList>
    </citation>
    <scope>NUCLEOTIDE SEQUENCE [LARGE SCALE GENOMIC DNA]</scope>
    <source>
        <strain evidence="6 7">B05.10</strain>
    </source>
</reference>
<evidence type="ECO:0000256" key="1">
    <source>
        <dbReference type="ARBA" id="ARBA00004496"/>
    </source>
</evidence>
<feature type="coiled-coil region" evidence="3">
    <location>
        <begin position="437"/>
        <end position="513"/>
    </location>
</feature>
<feature type="region of interest" description="Disordered" evidence="4">
    <location>
        <begin position="159"/>
        <end position="193"/>
    </location>
</feature>
<dbReference type="GO" id="GO:0005737">
    <property type="term" value="C:cytoplasm"/>
    <property type="evidence" value="ECO:0007669"/>
    <property type="project" value="UniProtKB-SubCell"/>
</dbReference>
<dbReference type="GeneID" id="5434094"/>
<feature type="region of interest" description="Disordered" evidence="4">
    <location>
        <begin position="528"/>
        <end position="589"/>
    </location>
</feature>
<evidence type="ECO:0000313" key="6">
    <source>
        <dbReference type="EMBL" id="ATZ46300.1"/>
    </source>
</evidence>
<feature type="coiled-coil region" evidence="3">
    <location>
        <begin position="598"/>
        <end position="632"/>
    </location>
</feature>
<protein>
    <recommendedName>
        <fullName evidence="5">Cep57 centrosome microtubule-binding domain-containing protein</fullName>
    </recommendedName>
</protein>
<evidence type="ECO:0000256" key="2">
    <source>
        <dbReference type="ARBA" id="ARBA00022490"/>
    </source>
</evidence>
<dbReference type="GO" id="GO:0008017">
    <property type="term" value="F:microtubule binding"/>
    <property type="evidence" value="ECO:0007669"/>
    <property type="project" value="InterPro"/>
</dbReference>
<evidence type="ECO:0000259" key="5">
    <source>
        <dbReference type="Pfam" id="PF06657"/>
    </source>
</evidence>
<feature type="region of interest" description="Disordered" evidence="4">
    <location>
        <begin position="1"/>
        <end position="65"/>
    </location>
</feature>
<feature type="compositionally biased region" description="Polar residues" evidence="4">
    <location>
        <begin position="550"/>
        <end position="564"/>
    </location>
</feature>
<feature type="compositionally biased region" description="Low complexity" evidence="4">
    <location>
        <begin position="26"/>
        <end position="46"/>
    </location>
</feature>
<keyword evidence="7" id="KW-1185">Reference proteome</keyword>
<dbReference type="AlphaFoldDB" id="A0A384J742"/>
<dbReference type="OrthoDB" id="76453at2759"/>
<dbReference type="Proteomes" id="UP000001798">
    <property type="component" value="Chromosome 1"/>
</dbReference>
<gene>
    <name evidence="6" type="ORF">BCIN_01g09240</name>
</gene>
<feature type="domain" description="Cep57 centrosome microtubule-binding" evidence="5">
    <location>
        <begin position="590"/>
        <end position="665"/>
    </location>
</feature>
<evidence type="ECO:0000256" key="3">
    <source>
        <dbReference type="SAM" id="Coils"/>
    </source>
</evidence>
<keyword evidence="2" id="KW-0963">Cytoplasm</keyword>
<sequence length="669" mass="76541">MARNNYEDTLSSISSSQNLPQRPKSRFQSNRSISSSSSSRELNLNSTNTQHHTVSDDSHNTLNYFDPDDSAEQCFMSTELDIERLKRKQTQRPDIDIRDTAKKYNRWSPRREPEISANIVDFNNFFEDFTGGSSQINGTNSSSRLAAKLQRLDRLDQDHTPCRVPKSKMSERSNSVSKNNSKMNTRPAPEYVQPANTPRRVVKNPVDDHEFSLDLSHPVHNKENILPKQRPYISASSQHEKIAQADYNERQVLAELETLIKDHPANASIKSGRFAKAASPTFTMSTTVNGSFAIPEVQNITKLVDNTSTSLLKKIEILEQPAHPMGKEEVDIYRSIDELQQQVAILLNERKERDFVINSLQTERRERDSIMSSLQRELNGKSDQDNVISTLRNEKKAQDAIISTLRNEKRAQGEVIFNLEDEKRAHDEITTTLRTQNNHMNETIRELERDAHTQRQENEQMMKSISNVEAMARSHQTEKKAMEKTLAEISSSNEELKADIENISKQRDMVLARYKNLVERFDTLQHSAAAETSQRPVDAEISQSKEHQNIETSPDQLPKTNEALNGQEKKVQHDGDEDEEEEDCDEADMTIRPTMEPQLALEQIMANVRKQIEQLSAQHAAKSAELRALDKSKNLRLRRSLAESLKMLVDQISSHSDFLYRLKDVSYAF</sequence>
<accession>A0A384J742</accession>
<dbReference type="OMA" id="HMAETIH"/>
<reference evidence="6 7" key="2">
    <citation type="journal article" date="2012" name="Eukaryot. Cell">
        <title>Genome update of Botrytis cinerea strains B05.10 and T4.</title>
        <authorList>
            <person name="Staats M."/>
            <person name="van Kan J.A."/>
        </authorList>
    </citation>
    <scope>NUCLEOTIDE SEQUENCE [LARGE SCALE GENOMIC DNA]</scope>
    <source>
        <strain evidence="6 7">B05.10</strain>
    </source>
</reference>
<dbReference type="EMBL" id="CP009805">
    <property type="protein sequence ID" value="ATZ46300.1"/>
    <property type="molecule type" value="Genomic_DNA"/>
</dbReference>